<keyword evidence="5 6" id="KW-0443">Lipid metabolism</keyword>
<evidence type="ECO:0000256" key="5">
    <source>
        <dbReference type="ARBA" id="ARBA00023098"/>
    </source>
</evidence>
<feature type="domain" description="C2" evidence="9">
    <location>
        <begin position="7"/>
        <end position="130"/>
    </location>
</feature>
<evidence type="ECO:0000256" key="8">
    <source>
        <dbReference type="SAM" id="MobiDB-lite"/>
    </source>
</evidence>
<dbReference type="AlphaFoldDB" id="A0A2B4RI71"/>
<dbReference type="OrthoDB" id="419768at2759"/>
<evidence type="ECO:0000256" key="2">
    <source>
        <dbReference type="ARBA" id="ARBA00013278"/>
    </source>
</evidence>
<dbReference type="SUPFAM" id="SSF49562">
    <property type="entry name" value="C2 domain (Calcium/lipid-binding domain, CaLB)"/>
    <property type="match status" value="1"/>
</dbReference>
<protein>
    <recommendedName>
        <fullName evidence="2 7">Phospholipase A2</fullName>
        <ecNumber evidence="2 7">3.1.1.4</ecNumber>
    </recommendedName>
</protein>
<dbReference type="GO" id="GO:0005544">
    <property type="term" value="F:calcium-dependent phospholipid binding"/>
    <property type="evidence" value="ECO:0007669"/>
    <property type="project" value="TreeGrafter"/>
</dbReference>
<organism evidence="11 12">
    <name type="scientific">Stylophora pistillata</name>
    <name type="common">Smooth cauliflower coral</name>
    <dbReference type="NCBI Taxonomy" id="50429"/>
    <lineage>
        <taxon>Eukaryota</taxon>
        <taxon>Metazoa</taxon>
        <taxon>Cnidaria</taxon>
        <taxon>Anthozoa</taxon>
        <taxon>Hexacorallia</taxon>
        <taxon>Scleractinia</taxon>
        <taxon>Astrocoeniina</taxon>
        <taxon>Pocilloporidae</taxon>
        <taxon>Stylophora</taxon>
    </lineage>
</organism>
<dbReference type="STRING" id="50429.A0A2B4RI71"/>
<keyword evidence="6 7" id="KW-0442">Lipid degradation</keyword>
<evidence type="ECO:0000256" key="4">
    <source>
        <dbReference type="ARBA" id="ARBA00022801"/>
    </source>
</evidence>
<reference evidence="12" key="1">
    <citation type="journal article" date="2017" name="bioRxiv">
        <title>Comparative analysis of the genomes of Stylophora pistillata and Acropora digitifera provides evidence for extensive differences between species of corals.</title>
        <authorList>
            <person name="Voolstra C.R."/>
            <person name="Li Y."/>
            <person name="Liew Y.J."/>
            <person name="Baumgarten S."/>
            <person name="Zoccola D."/>
            <person name="Flot J.-F."/>
            <person name="Tambutte S."/>
            <person name="Allemand D."/>
            <person name="Aranda M."/>
        </authorList>
    </citation>
    <scope>NUCLEOTIDE SEQUENCE [LARGE SCALE GENOMIC DNA]</scope>
</reference>
<keyword evidence="7" id="KW-0106">Calcium</keyword>
<evidence type="ECO:0000259" key="10">
    <source>
        <dbReference type="PROSITE" id="PS51210"/>
    </source>
</evidence>
<sequence length="676" mass="77690">MSRCFHYTYTEYFWFKFQCSYRQCYELFVNVVCGRNITLGFWNDKLDTPDPYVKLFIPTAPNGKKKTQTINKSNNPVWNNEFKFLIDRELENVLYITLMEDDTFSDDLIGETETFPLSGLEIDRILRKTFIFRQISEVDITLELKKRDEPRDMRYSVELCQDEIDFRESRKPFLFQAMKKLLGPRAPKSMDEMPTVGIVGSGGGFRAMVGLSGVFCALKDMGVLDCAMYAAGLSGSTWYLSTLYSHPKFPYIHPKIVMQQRKTIPKLSDQRVAVKFGNVPLPLYTCVHVKNNVSAKSYNEWMEFSPYEVGMTKYGTFMKTEHFGCKFFCGYLHTKYPEPSLEYLQGIWGSAFTILLQRILGEGQPPSAIKRIRRSSSVMREDLHQILYPGNGDDDEESDSEEEEHDVDGPKEVPVFDDEDTKEPKEEDHDDPGLLGRIAQSFMNKFPVLQTRSGRAGRVHNFLRGLGLAFAPVPSESEDVTDAANQLSMKAKRIFLADSGLVFNSPYPLLIRPQRGCDVLLSFDFSARDKEIQFPFEELLLAEEWARKNKLKFPPINAEEQYQKHGLKEFYVFSNPDDPECPVVIHLVLMNGSFKDHSRPGVPRKTSTEKEFGAFHLFEDPEGHYSTFNFHYSHKAFDRLTQLMEFNTLLGEETIKNVIADGVIRKRQLNAMKGSS</sequence>
<keyword evidence="12" id="KW-1185">Reference proteome</keyword>
<dbReference type="PANTHER" id="PTHR10728">
    <property type="entry name" value="CYTOSOLIC PHOSPHOLIPASE A2"/>
    <property type="match status" value="1"/>
</dbReference>
<comment type="domain">
    <text evidence="7">The N-terminal C2 domain associates with lipid membranes upon calcium binding.</text>
</comment>
<gene>
    <name evidence="11" type="primary">PLA2G4A</name>
    <name evidence="11" type="ORF">AWC38_SpisGene19226</name>
</gene>
<dbReference type="EC" id="3.1.1.4" evidence="2 7"/>
<evidence type="ECO:0000256" key="3">
    <source>
        <dbReference type="ARBA" id="ARBA00022490"/>
    </source>
</evidence>
<feature type="region of interest" description="Disordered" evidence="8">
    <location>
        <begin position="387"/>
        <end position="432"/>
    </location>
</feature>
<dbReference type="Pfam" id="PF01735">
    <property type="entry name" value="PLA2_B"/>
    <property type="match status" value="3"/>
</dbReference>
<dbReference type="GO" id="GO:0005829">
    <property type="term" value="C:cytosol"/>
    <property type="evidence" value="ECO:0007669"/>
    <property type="project" value="TreeGrafter"/>
</dbReference>
<evidence type="ECO:0000256" key="1">
    <source>
        <dbReference type="ARBA" id="ARBA00004496"/>
    </source>
</evidence>
<dbReference type="GO" id="GO:0046475">
    <property type="term" value="P:glycerophospholipid catabolic process"/>
    <property type="evidence" value="ECO:0007669"/>
    <property type="project" value="TreeGrafter"/>
</dbReference>
<keyword evidence="3 7" id="KW-0963">Cytoplasm</keyword>
<comment type="subcellular location">
    <subcellularLocation>
        <location evidence="1">Cytoplasm</location>
    </subcellularLocation>
</comment>
<evidence type="ECO:0000256" key="7">
    <source>
        <dbReference type="RuleBase" id="RU362102"/>
    </source>
</evidence>
<keyword evidence="7" id="KW-0479">Metal-binding</keyword>
<dbReference type="EMBL" id="LSMT01000542">
    <property type="protein sequence ID" value="PFX16499.1"/>
    <property type="molecule type" value="Genomic_DNA"/>
</dbReference>
<feature type="domain" description="PLA2c" evidence="10">
    <location>
        <begin position="145"/>
        <end position="676"/>
    </location>
</feature>
<dbReference type="GO" id="GO:0047498">
    <property type="term" value="F:calcium-dependent phospholipase A2 activity"/>
    <property type="evidence" value="ECO:0007669"/>
    <property type="project" value="TreeGrafter"/>
</dbReference>
<evidence type="ECO:0000259" key="9">
    <source>
        <dbReference type="PROSITE" id="PS50004"/>
    </source>
</evidence>
<proteinExistence type="predicted"/>
<dbReference type="InterPro" id="IPR002642">
    <property type="entry name" value="LysoPLipase_cat_dom"/>
</dbReference>
<dbReference type="PROSITE" id="PS50004">
    <property type="entry name" value="C2"/>
    <property type="match status" value="1"/>
</dbReference>
<dbReference type="SUPFAM" id="SSF52151">
    <property type="entry name" value="FabD/lysophospholipase-like"/>
    <property type="match status" value="1"/>
</dbReference>
<dbReference type="PANTHER" id="PTHR10728:SF40">
    <property type="entry name" value="PATATIN FAMILY PROTEIN"/>
    <property type="match status" value="1"/>
</dbReference>
<dbReference type="Gene3D" id="2.60.40.150">
    <property type="entry name" value="C2 domain"/>
    <property type="match status" value="1"/>
</dbReference>
<evidence type="ECO:0000313" key="12">
    <source>
        <dbReference type="Proteomes" id="UP000225706"/>
    </source>
</evidence>
<evidence type="ECO:0000313" key="11">
    <source>
        <dbReference type="EMBL" id="PFX16499.1"/>
    </source>
</evidence>
<dbReference type="Gene3D" id="3.40.1090.10">
    <property type="entry name" value="Cytosolic phospholipase A2 catalytic domain"/>
    <property type="match status" value="2"/>
</dbReference>
<evidence type="ECO:0000256" key="6">
    <source>
        <dbReference type="PROSITE-ProRule" id="PRU00555"/>
    </source>
</evidence>
<comment type="catalytic activity">
    <reaction evidence="7">
        <text>a 1,2-diacyl-sn-glycero-3-phosphocholine + H2O = a 1-acyl-sn-glycero-3-phosphocholine + a fatty acid + H(+)</text>
        <dbReference type="Rhea" id="RHEA:15801"/>
        <dbReference type="ChEBI" id="CHEBI:15377"/>
        <dbReference type="ChEBI" id="CHEBI:15378"/>
        <dbReference type="ChEBI" id="CHEBI:28868"/>
        <dbReference type="ChEBI" id="CHEBI:57643"/>
        <dbReference type="ChEBI" id="CHEBI:58168"/>
        <dbReference type="EC" id="3.1.1.4"/>
    </reaction>
</comment>
<dbReference type="SMART" id="SM00239">
    <property type="entry name" value="C2"/>
    <property type="match status" value="1"/>
</dbReference>
<dbReference type="Pfam" id="PF00168">
    <property type="entry name" value="C2"/>
    <property type="match status" value="1"/>
</dbReference>
<keyword evidence="4 6" id="KW-0378">Hydrolase</keyword>
<dbReference type="InterPro" id="IPR035892">
    <property type="entry name" value="C2_domain_sf"/>
</dbReference>
<dbReference type="SMART" id="SM00022">
    <property type="entry name" value="PLAc"/>
    <property type="match status" value="1"/>
</dbReference>
<feature type="compositionally biased region" description="Acidic residues" evidence="8">
    <location>
        <begin position="392"/>
        <end position="406"/>
    </location>
</feature>
<dbReference type="InterPro" id="IPR016035">
    <property type="entry name" value="Acyl_Trfase/lysoPLipase"/>
</dbReference>
<name>A0A2B4RI71_STYPI</name>
<dbReference type="PROSITE" id="PS51210">
    <property type="entry name" value="PLA2C"/>
    <property type="match status" value="1"/>
</dbReference>
<dbReference type="Proteomes" id="UP000225706">
    <property type="component" value="Unassembled WGS sequence"/>
</dbReference>
<comment type="caution">
    <text evidence="11">The sequence shown here is derived from an EMBL/GenBank/DDBJ whole genome shotgun (WGS) entry which is preliminary data.</text>
</comment>
<accession>A0A2B4RI71</accession>
<dbReference type="InterPro" id="IPR000008">
    <property type="entry name" value="C2_dom"/>
</dbReference>
<dbReference type="GO" id="GO:0005509">
    <property type="term" value="F:calcium ion binding"/>
    <property type="evidence" value="ECO:0007669"/>
    <property type="project" value="TreeGrafter"/>
</dbReference>